<dbReference type="SUPFAM" id="SSF81464">
    <property type="entry name" value="Cytochrome c oxidase subunit II-like, transmembrane region"/>
    <property type="match status" value="1"/>
</dbReference>
<feature type="transmembrane region" description="Helical" evidence="17">
    <location>
        <begin position="99"/>
        <end position="120"/>
    </location>
</feature>
<dbReference type="PANTHER" id="PTHR22888:SF9">
    <property type="entry name" value="CYTOCHROME C OXIDASE SUBUNIT 2"/>
    <property type="match status" value="1"/>
</dbReference>
<accession>T0J4V4</accession>
<dbReference type="Proteomes" id="UP000015523">
    <property type="component" value="Unassembled WGS sequence"/>
</dbReference>
<dbReference type="GO" id="GO:0016491">
    <property type="term" value="F:oxidoreductase activity"/>
    <property type="evidence" value="ECO:0007669"/>
    <property type="project" value="InterPro"/>
</dbReference>
<dbReference type="RefSeq" id="WP_021317256.1">
    <property type="nucleotide sequence ID" value="NZ_AUWY01000054.1"/>
</dbReference>
<feature type="signal peptide" evidence="18">
    <location>
        <begin position="1"/>
        <end position="20"/>
    </location>
</feature>
<evidence type="ECO:0000256" key="9">
    <source>
        <dbReference type="ARBA" id="ARBA00022989"/>
    </source>
</evidence>
<evidence type="ECO:0000256" key="12">
    <source>
        <dbReference type="ARBA" id="ARBA00024688"/>
    </source>
</evidence>
<dbReference type="Pfam" id="PF02790">
    <property type="entry name" value="COX2_TM"/>
    <property type="match status" value="1"/>
</dbReference>
<keyword evidence="5 14" id="KW-0812">Transmembrane</keyword>
<name>T0J4V4_9SPHN</name>
<dbReference type="PROSITE" id="PS50857">
    <property type="entry name" value="COX2_CUA"/>
    <property type="match status" value="1"/>
</dbReference>
<evidence type="ECO:0000256" key="3">
    <source>
        <dbReference type="ARBA" id="ARBA00022448"/>
    </source>
</evidence>
<comment type="caution">
    <text evidence="21">The sequence shown here is derived from an EMBL/GenBank/DDBJ whole genome shotgun (WGS) entry which is preliminary data.</text>
</comment>
<dbReference type="InterPro" id="IPR014222">
    <property type="entry name" value="Cyt_c_oxidase_su2"/>
</dbReference>
<proteinExistence type="inferred from homology"/>
<evidence type="ECO:0000256" key="14">
    <source>
        <dbReference type="RuleBase" id="RU000456"/>
    </source>
</evidence>
<evidence type="ECO:0000259" key="20">
    <source>
        <dbReference type="PROSITE" id="PS50999"/>
    </source>
</evidence>
<evidence type="ECO:0000256" key="10">
    <source>
        <dbReference type="ARBA" id="ARBA00023008"/>
    </source>
</evidence>
<evidence type="ECO:0000256" key="8">
    <source>
        <dbReference type="ARBA" id="ARBA00022982"/>
    </source>
</evidence>
<keyword evidence="6 15" id="KW-0479">Metal-binding</keyword>
<dbReference type="STRING" id="1346791.M529_06795"/>
<keyword evidence="11 17" id="KW-0472">Membrane</keyword>
<evidence type="ECO:0000256" key="4">
    <source>
        <dbReference type="ARBA" id="ARBA00022660"/>
    </source>
</evidence>
<feature type="transmembrane region" description="Helical" evidence="17">
    <location>
        <begin position="141"/>
        <end position="163"/>
    </location>
</feature>
<keyword evidence="7" id="KW-1278">Translocase</keyword>
<comment type="similarity">
    <text evidence="2 14">Belongs to the cytochrome c oxidase subunit 2 family.</text>
</comment>
<keyword evidence="22" id="KW-1185">Reference proteome</keyword>
<dbReference type="InterPro" id="IPR036257">
    <property type="entry name" value="Cyt_c_oxidase_su2_TM_sf"/>
</dbReference>
<evidence type="ECO:0000259" key="19">
    <source>
        <dbReference type="PROSITE" id="PS50857"/>
    </source>
</evidence>
<dbReference type="InterPro" id="IPR034210">
    <property type="entry name" value="CcO_II_C"/>
</dbReference>
<dbReference type="InterPro" id="IPR001505">
    <property type="entry name" value="Copper_CuA"/>
</dbReference>
<dbReference type="EMBL" id="AUWY01000054">
    <property type="protein sequence ID" value="EQB32971.1"/>
    <property type="molecule type" value="Genomic_DNA"/>
</dbReference>
<feature type="domain" description="Cytochrome oxidase subunit II transmembrane region profile" evidence="20">
    <location>
        <begin position="73"/>
        <end position="169"/>
    </location>
</feature>
<feature type="domain" description="Cytochrome oxidase subunit II copper A binding" evidence="19">
    <location>
        <begin position="171"/>
        <end position="305"/>
    </location>
</feature>
<dbReference type="AlphaFoldDB" id="T0J4V4"/>
<protein>
    <recommendedName>
        <fullName evidence="15">Cytochrome c oxidase subunit 2</fullName>
        <ecNumber evidence="15">7.1.1.9</ecNumber>
    </recommendedName>
</protein>
<keyword evidence="10 15" id="KW-0186">Copper</keyword>
<dbReference type="InterPro" id="IPR008972">
    <property type="entry name" value="Cupredoxin"/>
</dbReference>
<evidence type="ECO:0000256" key="7">
    <source>
        <dbReference type="ARBA" id="ARBA00022967"/>
    </source>
</evidence>
<dbReference type="eggNOG" id="COG1622">
    <property type="taxonomic scope" value="Bacteria"/>
</dbReference>
<evidence type="ECO:0000256" key="13">
    <source>
        <dbReference type="ARBA" id="ARBA00047816"/>
    </source>
</evidence>
<evidence type="ECO:0000313" key="22">
    <source>
        <dbReference type="Proteomes" id="UP000015523"/>
    </source>
</evidence>
<dbReference type="InterPro" id="IPR002429">
    <property type="entry name" value="CcO_II-like_C"/>
</dbReference>
<dbReference type="Pfam" id="PF00116">
    <property type="entry name" value="COX2"/>
    <property type="match status" value="1"/>
</dbReference>
<evidence type="ECO:0000256" key="15">
    <source>
        <dbReference type="RuleBase" id="RU004024"/>
    </source>
</evidence>
<evidence type="ECO:0000256" key="2">
    <source>
        <dbReference type="ARBA" id="ARBA00007866"/>
    </source>
</evidence>
<evidence type="ECO:0000256" key="6">
    <source>
        <dbReference type="ARBA" id="ARBA00022723"/>
    </source>
</evidence>
<evidence type="ECO:0000256" key="11">
    <source>
        <dbReference type="ARBA" id="ARBA00023136"/>
    </source>
</evidence>
<evidence type="ECO:0000256" key="16">
    <source>
        <dbReference type="SAM" id="MobiDB-lite"/>
    </source>
</evidence>
<dbReference type="GO" id="GO:0042773">
    <property type="term" value="P:ATP synthesis coupled electron transport"/>
    <property type="evidence" value="ECO:0007669"/>
    <property type="project" value="TreeGrafter"/>
</dbReference>
<keyword evidence="18" id="KW-0732">Signal</keyword>
<comment type="subcellular location">
    <subcellularLocation>
        <location evidence="14">Cell membrane</location>
        <topology evidence="14">Multi-pass membrane protein</topology>
    </subcellularLocation>
    <subcellularLocation>
        <location evidence="1">Membrane</location>
        <topology evidence="1">Multi-pass membrane protein</topology>
    </subcellularLocation>
</comment>
<evidence type="ECO:0000256" key="5">
    <source>
        <dbReference type="ARBA" id="ARBA00022692"/>
    </source>
</evidence>
<dbReference type="SUPFAM" id="SSF49503">
    <property type="entry name" value="Cupredoxins"/>
    <property type="match status" value="1"/>
</dbReference>
<evidence type="ECO:0000256" key="1">
    <source>
        <dbReference type="ARBA" id="ARBA00004141"/>
    </source>
</evidence>
<dbReference type="CDD" id="cd13912">
    <property type="entry name" value="CcO_II_C"/>
    <property type="match status" value="1"/>
</dbReference>
<evidence type="ECO:0000256" key="17">
    <source>
        <dbReference type="SAM" id="Phobius"/>
    </source>
</evidence>
<reference evidence="21 22" key="1">
    <citation type="journal article" date="2013" name="Genome Announc.">
        <title>Draft Genome Sequence of Sphingobium ummariense Strain RL-3, a Hexachlorocyclohexane-Degrading Bacterium.</title>
        <authorList>
            <person name="Kohli P."/>
            <person name="Dua A."/>
            <person name="Sangwan N."/>
            <person name="Oldach P."/>
            <person name="Khurana J.P."/>
            <person name="Lal R."/>
        </authorList>
    </citation>
    <scope>NUCLEOTIDE SEQUENCE [LARGE SCALE GENOMIC DNA]</scope>
    <source>
        <strain evidence="21 22">RL-3</strain>
    </source>
</reference>
<dbReference type="GO" id="GO:0005886">
    <property type="term" value="C:plasma membrane"/>
    <property type="evidence" value="ECO:0007669"/>
    <property type="project" value="UniProtKB-SubCell"/>
</dbReference>
<comment type="catalytic activity">
    <reaction evidence="13 15">
        <text>4 Fe(II)-[cytochrome c] + O2 + 8 H(+)(in) = 4 Fe(III)-[cytochrome c] + 2 H2O + 4 H(+)(out)</text>
        <dbReference type="Rhea" id="RHEA:11436"/>
        <dbReference type="Rhea" id="RHEA-COMP:10350"/>
        <dbReference type="Rhea" id="RHEA-COMP:14399"/>
        <dbReference type="ChEBI" id="CHEBI:15377"/>
        <dbReference type="ChEBI" id="CHEBI:15378"/>
        <dbReference type="ChEBI" id="CHEBI:15379"/>
        <dbReference type="ChEBI" id="CHEBI:29033"/>
        <dbReference type="ChEBI" id="CHEBI:29034"/>
        <dbReference type="EC" id="7.1.1.9"/>
    </reaction>
</comment>
<dbReference type="Gene3D" id="2.60.40.420">
    <property type="entry name" value="Cupredoxins - blue copper proteins"/>
    <property type="match status" value="1"/>
</dbReference>
<keyword evidence="8 14" id="KW-0249">Electron transport</keyword>
<feature type="region of interest" description="Disordered" evidence="16">
    <location>
        <begin position="314"/>
        <end position="342"/>
    </location>
</feature>
<dbReference type="GO" id="GO:0005507">
    <property type="term" value="F:copper ion binding"/>
    <property type="evidence" value="ECO:0007669"/>
    <property type="project" value="InterPro"/>
</dbReference>
<organism evidence="21 22">
    <name type="scientific">Sphingobium ummariense RL-3</name>
    <dbReference type="NCBI Taxonomy" id="1346791"/>
    <lineage>
        <taxon>Bacteria</taxon>
        <taxon>Pseudomonadati</taxon>
        <taxon>Pseudomonadota</taxon>
        <taxon>Alphaproteobacteria</taxon>
        <taxon>Sphingomonadales</taxon>
        <taxon>Sphingomonadaceae</taxon>
        <taxon>Sphingobium</taxon>
    </lineage>
</organism>
<dbReference type="PRINTS" id="PR01166">
    <property type="entry name" value="CYCOXIDASEII"/>
</dbReference>
<dbReference type="PROSITE" id="PS00078">
    <property type="entry name" value="COX2"/>
    <property type="match status" value="1"/>
</dbReference>
<dbReference type="OrthoDB" id="9781261at2"/>
<gene>
    <name evidence="21" type="ORF">M529_06795</name>
</gene>
<keyword evidence="9 17" id="KW-1133">Transmembrane helix</keyword>
<comment type="cofactor">
    <cofactor evidence="15">
        <name>Cu cation</name>
        <dbReference type="ChEBI" id="CHEBI:23378"/>
    </cofactor>
    <text evidence="15">Binds a copper A center.</text>
</comment>
<dbReference type="Gene3D" id="1.10.287.90">
    <property type="match status" value="1"/>
</dbReference>
<dbReference type="NCBIfam" id="TIGR02866">
    <property type="entry name" value="CoxB"/>
    <property type="match status" value="1"/>
</dbReference>
<keyword evidence="4 14" id="KW-0679">Respiratory chain</keyword>
<feature type="chain" id="PRO_5004577833" description="Cytochrome c oxidase subunit 2" evidence="18">
    <location>
        <begin position="21"/>
        <end position="342"/>
    </location>
</feature>
<sequence>MKKVKSLVLAGLLAFAPALAMNSQALAQDNAAAAAAEAAPADSAAANATAATPAPAAKVAAPPRMKPTEGIGMPRPGEITLQEQFSPTGHTARWLHDKMLLPLITIISLFVLGLMLYVMVRFRRSANPTPSKTAHNTVIEVIWTVVPVIILLVIAVPSIGLLADQYKPAPKDALTVKVTGYQWYWGYEYPDAGIPEFVSNMLPKDKAEANGEPYLLAPDNRLVLPVGRPIKLIITGADVIHSFAVPSLWVKMDAVPGRLNEKSFTIEKPGVYYGQCSELCGARHAFMPIAIEALPPAQFDQWVLSQGGKLAGATAAPAGEMGPQQGSVLPGPPAENAGTSTL</sequence>
<dbReference type="GO" id="GO:0004129">
    <property type="term" value="F:cytochrome-c oxidase activity"/>
    <property type="evidence" value="ECO:0007669"/>
    <property type="project" value="UniProtKB-EC"/>
</dbReference>
<comment type="function">
    <text evidence="12 15">Subunits I and II form the functional core of the enzyme complex. Electrons originating in cytochrome c are transferred via heme a and Cu(A) to the binuclear center formed by heme a3 and Cu(B).</text>
</comment>
<dbReference type="InterPro" id="IPR045187">
    <property type="entry name" value="CcO_II"/>
</dbReference>
<keyword evidence="3 14" id="KW-0813">Transport</keyword>
<evidence type="ECO:0000256" key="18">
    <source>
        <dbReference type="SAM" id="SignalP"/>
    </source>
</evidence>
<dbReference type="PATRIC" id="fig|1346791.3.peg.1294"/>
<evidence type="ECO:0000313" key="21">
    <source>
        <dbReference type="EMBL" id="EQB32971.1"/>
    </source>
</evidence>
<dbReference type="EC" id="7.1.1.9" evidence="15"/>
<feature type="region of interest" description="Disordered" evidence="16">
    <location>
        <begin position="55"/>
        <end position="77"/>
    </location>
</feature>
<dbReference type="PROSITE" id="PS50999">
    <property type="entry name" value="COX2_TM"/>
    <property type="match status" value="1"/>
</dbReference>
<dbReference type="InterPro" id="IPR011759">
    <property type="entry name" value="Cyt_c_oxidase_su2_TM_dom"/>
</dbReference>
<dbReference type="PANTHER" id="PTHR22888">
    <property type="entry name" value="CYTOCHROME C OXIDASE, SUBUNIT II"/>
    <property type="match status" value="1"/>
</dbReference>